<dbReference type="EMBL" id="JBHSGU010000005">
    <property type="protein sequence ID" value="MFC4700819.1"/>
    <property type="molecule type" value="Genomic_DNA"/>
</dbReference>
<dbReference type="InterPro" id="IPR010982">
    <property type="entry name" value="Lambda_DNA-bd_dom_sf"/>
</dbReference>
<reference evidence="6" key="1">
    <citation type="journal article" date="2019" name="Int. J. Syst. Evol. Microbiol.">
        <title>The Global Catalogue of Microorganisms (GCM) 10K type strain sequencing project: providing services to taxonomists for standard genome sequencing and annotation.</title>
        <authorList>
            <consortium name="The Broad Institute Genomics Platform"/>
            <consortium name="The Broad Institute Genome Sequencing Center for Infectious Disease"/>
            <person name="Wu L."/>
            <person name="Ma J."/>
        </authorList>
    </citation>
    <scope>NUCLEOTIDE SEQUENCE [LARGE SCALE GENOMIC DNA]</scope>
    <source>
        <strain evidence="6">KACC 12507</strain>
    </source>
</reference>
<accession>A0ABV9LXA7</accession>
<dbReference type="SMART" id="SM00530">
    <property type="entry name" value="HTH_XRE"/>
    <property type="match status" value="1"/>
</dbReference>
<dbReference type="RefSeq" id="WP_382408705.1">
    <property type="nucleotide sequence ID" value="NZ_JBHSGU010000005.1"/>
</dbReference>
<evidence type="ECO:0000256" key="1">
    <source>
        <dbReference type="ARBA" id="ARBA00023015"/>
    </source>
</evidence>
<dbReference type="Pfam" id="PF01381">
    <property type="entry name" value="HTH_3"/>
    <property type="match status" value="1"/>
</dbReference>
<evidence type="ECO:0000256" key="2">
    <source>
        <dbReference type="ARBA" id="ARBA00023125"/>
    </source>
</evidence>
<evidence type="ECO:0000313" key="6">
    <source>
        <dbReference type="Proteomes" id="UP001595897"/>
    </source>
</evidence>
<protein>
    <submittedName>
        <fullName evidence="5">Helix-turn-helix domain-containing protein</fullName>
    </submittedName>
</protein>
<sequence length="68" mass="7406">MSKLATIVGTNIRQIRKEKGFSQEGLALKAKIDRSYVGRIERGEVNITLEALYALATAIGCDAKTLLP</sequence>
<evidence type="ECO:0000259" key="4">
    <source>
        <dbReference type="PROSITE" id="PS50943"/>
    </source>
</evidence>
<dbReference type="PROSITE" id="PS50943">
    <property type="entry name" value="HTH_CROC1"/>
    <property type="match status" value="1"/>
</dbReference>
<evidence type="ECO:0000256" key="3">
    <source>
        <dbReference type="ARBA" id="ARBA00023163"/>
    </source>
</evidence>
<evidence type="ECO:0000313" key="5">
    <source>
        <dbReference type="EMBL" id="MFC4700819.1"/>
    </source>
</evidence>
<dbReference type="InterPro" id="IPR050807">
    <property type="entry name" value="TransReg_Diox_bact_type"/>
</dbReference>
<gene>
    <name evidence="5" type="ORF">ACFO4O_11665</name>
</gene>
<dbReference type="Proteomes" id="UP001595897">
    <property type="component" value="Unassembled WGS sequence"/>
</dbReference>
<keyword evidence="3" id="KW-0804">Transcription</keyword>
<dbReference type="CDD" id="cd00093">
    <property type="entry name" value="HTH_XRE"/>
    <property type="match status" value="1"/>
</dbReference>
<dbReference type="PANTHER" id="PTHR46797">
    <property type="entry name" value="HTH-TYPE TRANSCRIPTIONAL REGULATOR"/>
    <property type="match status" value="1"/>
</dbReference>
<name>A0ABV9LXA7_9ALTE</name>
<dbReference type="PANTHER" id="PTHR46797:SF23">
    <property type="entry name" value="HTH-TYPE TRANSCRIPTIONAL REGULATOR SUTR"/>
    <property type="match status" value="1"/>
</dbReference>
<proteinExistence type="predicted"/>
<organism evidence="5 6">
    <name type="scientific">Glaciecola siphonariae</name>
    <dbReference type="NCBI Taxonomy" id="521012"/>
    <lineage>
        <taxon>Bacteria</taxon>
        <taxon>Pseudomonadati</taxon>
        <taxon>Pseudomonadota</taxon>
        <taxon>Gammaproteobacteria</taxon>
        <taxon>Alteromonadales</taxon>
        <taxon>Alteromonadaceae</taxon>
        <taxon>Glaciecola</taxon>
    </lineage>
</organism>
<feature type="domain" description="HTH cro/C1-type" evidence="4">
    <location>
        <begin position="12"/>
        <end position="66"/>
    </location>
</feature>
<dbReference type="InterPro" id="IPR001387">
    <property type="entry name" value="Cro/C1-type_HTH"/>
</dbReference>
<dbReference type="SUPFAM" id="SSF47413">
    <property type="entry name" value="lambda repressor-like DNA-binding domains"/>
    <property type="match status" value="1"/>
</dbReference>
<keyword evidence="6" id="KW-1185">Reference proteome</keyword>
<keyword evidence="1" id="KW-0805">Transcription regulation</keyword>
<comment type="caution">
    <text evidence="5">The sequence shown here is derived from an EMBL/GenBank/DDBJ whole genome shotgun (WGS) entry which is preliminary data.</text>
</comment>
<dbReference type="Gene3D" id="1.10.260.40">
    <property type="entry name" value="lambda repressor-like DNA-binding domains"/>
    <property type="match status" value="1"/>
</dbReference>
<keyword evidence="2" id="KW-0238">DNA-binding</keyword>